<dbReference type="Proteomes" id="UP000276260">
    <property type="component" value="Unassembled WGS sequence"/>
</dbReference>
<dbReference type="OrthoDB" id="5296245at2"/>
<evidence type="ECO:0000259" key="1">
    <source>
        <dbReference type="Pfam" id="PF07238"/>
    </source>
</evidence>
<dbReference type="AlphaFoldDB" id="A0A3P3QDF5"/>
<dbReference type="RefSeq" id="WP_046520875.1">
    <property type="nucleotide sequence ID" value="NZ_LAVS01000087.1"/>
</dbReference>
<dbReference type="Gene3D" id="2.40.10.220">
    <property type="entry name" value="predicted glycosyltransferase like domains"/>
    <property type="match status" value="1"/>
</dbReference>
<proteinExistence type="predicted"/>
<dbReference type="Pfam" id="PF07238">
    <property type="entry name" value="PilZ"/>
    <property type="match status" value="1"/>
</dbReference>
<name>A0A3P3QDF5_9GAMM</name>
<accession>A0A3P3QDF5</accession>
<sequence length="108" mass="12026">MEEIQLDFTELKELYRCYMPFLKNGGLFVRTARPYRMGHSLSLVVTLPDALEPIRVSGKVAWLTPQGAQSSTPAGIGVAFIDDKFQLQDKIEKLLGGMLDSTEATYSL</sequence>
<evidence type="ECO:0000313" key="2">
    <source>
        <dbReference type="EMBL" id="RRJ18469.1"/>
    </source>
</evidence>
<protein>
    <submittedName>
        <fullName evidence="2">Pilus assembly protein PilZ</fullName>
    </submittedName>
</protein>
<comment type="caution">
    <text evidence="2">The sequence shown here is derived from an EMBL/GenBank/DDBJ whole genome shotgun (WGS) entry which is preliminary data.</text>
</comment>
<gene>
    <name evidence="2" type="ORF">EIK76_17080</name>
</gene>
<organism evidence="2 3">
    <name type="scientific">Rheinheimera mesophila</name>
    <dbReference type="NCBI Taxonomy" id="1547515"/>
    <lineage>
        <taxon>Bacteria</taxon>
        <taxon>Pseudomonadati</taxon>
        <taxon>Pseudomonadota</taxon>
        <taxon>Gammaproteobacteria</taxon>
        <taxon>Chromatiales</taxon>
        <taxon>Chromatiaceae</taxon>
        <taxon>Rheinheimera</taxon>
    </lineage>
</organism>
<dbReference type="EMBL" id="RRCF01000008">
    <property type="protein sequence ID" value="RRJ18469.1"/>
    <property type="molecule type" value="Genomic_DNA"/>
</dbReference>
<reference evidence="2 3" key="1">
    <citation type="submission" date="2018-11" db="EMBL/GenBank/DDBJ databases">
        <title>Draft genome analysis of Rheinheimera mesophila isolated from an industrial waste site.</title>
        <authorList>
            <person name="Yu Q."/>
            <person name="Qi Y."/>
            <person name="Zhang H."/>
            <person name="Lu Y."/>
            <person name="Pu J."/>
        </authorList>
    </citation>
    <scope>NUCLEOTIDE SEQUENCE [LARGE SCALE GENOMIC DNA]</scope>
    <source>
        <strain evidence="2 3">IITR13</strain>
    </source>
</reference>
<evidence type="ECO:0000313" key="3">
    <source>
        <dbReference type="Proteomes" id="UP000276260"/>
    </source>
</evidence>
<feature type="domain" description="PilZ" evidence="1">
    <location>
        <begin position="12"/>
        <end position="95"/>
    </location>
</feature>
<dbReference type="InterPro" id="IPR009875">
    <property type="entry name" value="PilZ_domain"/>
</dbReference>
<keyword evidence="3" id="KW-1185">Reference proteome</keyword>
<dbReference type="GO" id="GO:0035438">
    <property type="term" value="F:cyclic-di-GMP binding"/>
    <property type="evidence" value="ECO:0007669"/>
    <property type="project" value="InterPro"/>
</dbReference>